<evidence type="ECO:0000313" key="1">
    <source>
        <dbReference type="EMBL" id="PIA55060.1"/>
    </source>
</evidence>
<dbReference type="EMBL" id="KZ305025">
    <property type="protein sequence ID" value="PIA55060.1"/>
    <property type="molecule type" value="Genomic_DNA"/>
</dbReference>
<protein>
    <submittedName>
        <fullName evidence="1">Uncharacterized protein</fullName>
    </submittedName>
</protein>
<evidence type="ECO:0000313" key="2">
    <source>
        <dbReference type="Proteomes" id="UP000230069"/>
    </source>
</evidence>
<dbReference type="AlphaFoldDB" id="A0A2G5EH76"/>
<organism evidence="1 2">
    <name type="scientific">Aquilegia coerulea</name>
    <name type="common">Rocky mountain columbine</name>
    <dbReference type="NCBI Taxonomy" id="218851"/>
    <lineage>
        <taxon>Eukaryota</taxon>
        <taxon>Viridiplantae</taxon>
        <taxon>Streptophyta</taxon>
        <taxon>Embryophyta</taxon>
        <taxon>Tracheophyta</taxon>
        <taxon>Spermatophyta</taxon>
        <taxon>Magnoliopsida</taxon>
        <taxon>Ranunculales</taxon>
        <taxon>Ranunculaceae</taxon>
        <taxon>Thalictroideae</taxon>
        <taxon>Aquilegia</taxon>
    </lineage>
</organism>
<keyword evidence="2" id="KW-1185">Reference proteome</keyword>
<dbReference type="Proteomes" id="UP000230069">
    <property type="component" value="Unassembled WGS sequence"/>
</dbReference>
<name>A0A2G5EH76_AQUCA</name>
<reference evidence="1 2" key="1">
    <citation type="submission" date="2017-09" db="EMBL/GenBank/DDBJ databases">
        <title>WGS assembly of Aquilegia coerulea Goldsmith.</title>
        <authorList>
            <person name="Hodges S."/>
            <person name="Kramer E."/>
            <person name="Nordborg M."/>
            <person name="Tomkins J."/>
            <person name="Borevitz J."/>
            <person name="Derieg N."/>
            <person name="Yan J."/>
            <person name="Mihaltcheva S."/>
            <person name="Hayes R.D."/>
            <person name="Rokhsar D."/>
        </authorList>
    </citation>
    <scope>NUCLEOTIDE SEQUENCE [LARGE SCALE GENOMIC DNA]</scope>
    <source>
        <strain evidence="2">cv. Goldsmith</strain>
    </source>
</reference>
<gene>
    <name evidence="1" type="ORF">AQUCO_00800066v1</name>
</gene>
<dbReference type="InParanoid" id="A0A2G5EH76"/>
<sequence length="73" mass="8239">MPDMTRAVGFGIWSKGCLCSSGLNTIFIQSILNNMAHQCLAAVRLLALVSSFYRFHIRRQVVRHHCSAHLYCS</sequence>
<proteinExistence type="predicted"/>
<accession>A0A2G5EH76</accession>